<keyword evidence="2" id="KW-1185">Reference proteome</keyword>
<dbReference type="PANTHER" id="PTHR46018">
    <property type="entry name" value="ZINC PHOSPHODIESTERASE ELAC PROTEIN 1"/>
    <property type="match status" value="1"/>
</dbReference>
<dbReference type="AlphaFoldDB" id="A0A807LEF5"/>
<gene>
    <name evidence="1" type="ORF">BWI95_03920</name>
</gene>
<dbReference type="GO" id="GO:0042781">
    <property type="term" value="F:3'-tRNA processing endoribonuclease activity"/>
    <property type="evidence" value="ECO:0007669"/>
    <property type="project" value="TreeGrafter"/>
</dbReference>
<evidence type="ECO:0000313" key="2">
    <source>
        <dbReference type="Proteomes" id="UP000187148"/>
    </source>
</evidence>
<evidence type="ECO:0000313" key="1">
    <source>
        <dbReference type="EMBL" id="APZ04268.1"/>
    </source>
</evidence>
<dbReference type="RefSeq" id="WP_054803076.1">
    <property type="nucleotide sequence ID" value="NZ_CP019445.1"/>
</dbReference>
<accession>A0A807LEF5</accession>
<protein>
    <submittedName>
        <fullName evidence="1">Ribonuclease Z</fullName>
    </submittedName>
</protein>
<dbReference type="Pfam" id="PF23023">
    <property type="entry name" value="Anti-Pycsar_Apyc1"/>
    <property type="match status" value="1"/>
</dbReference>
<dbReference type="SUPFAM" id="SSF56281">
    <property type="entry name" value="Metallo-hydrolase/oxidoreductase"/>
    <property type="match status" value="1"/>
</dbReference>
<dbReference type="PANTHER" id="PTHR46018:SF2">
    <property type="entry name" value="ZINC PHOSPHODIESTERASE ELAC PROTEIN 1"/>
    <property type="match status" value="1"/>
</dbReference>
<dbReference type="EMBL" id="CP019445">
    <property type="protein sequence ID" value="APZ04268.1"/>
    <property type="molecule type" value="Genomic_DNA"/>
</dbReference>
<sequence length="253" mass="28489">MKIDVLGCGSAFSRQQNTSAIRVIDRQKRQWLIDCGPTIPRALWQRNLEINEIDALYFTHVHPDHCTGLTALLNHWKSFQRRKPLIIWSQREQRPVLMQLASLANWPQAELGFPIEWRDSEAAFHWQGWQIHTAFTHHEIPNLALRIETDGCTLFYSGDGRPTAESIALMHNADLAFQECASLTALGSDASHGDFPDCLALYQQLHLPALGLYHCNDAALAALAEACASYPGLFLSEDGRQFDLLTQQAAHYG</sequence>
<dbReference type="CDD" id="cd16272">
    <property type="entry name" value="RNaseZ_MBL-fold"/>
    <property type="match status" value="1"/>
</dbReference>
<dbReference type="Proteomes" id="UP000187148">
    <property type="component" value="Chromosome"/>
</dbReference>
<proteinExistence type="predicted"/>
<reference evidence="1 2" key="1">
    <citation type="submission" date="2017-01" db="EMBL/GenBank/DDBJ databases">
        <authorList>
            <person name="Cao J.-M."/>
        </authorList>
    </citation>
    <scope>NUCLEOTIDE SEQUENCE [LARGE SCALE GENOMIC DNA]</scope>
    <source>
        <strain evidence="1 2">888-76</strain>
    </source>
</reference>
<dbReference type="Gene3D" id="3.60.15.10">
    <property type="entry name" value="Ribonuclease Z/Hydroxyacylglutathione hydrolase-like"/>
    <property type="match status" value="1"/>
</dbReference>
<dbReference type="InterPro" id="IPR036866">
    <property type="entry name" value="RibonucZ/Hydroxyglut_hydro"/>
</dbReference>
<dbReference type="KEGG" id="kco:BWI95_03920"/>
<name>A0A807LEF5_9ENTR</name>
<organism evidence="1 2">
    <name type="scientific">Kosakonia cowanii JCM 10956 = DSM 18146</name>
    <dbReference type="NCBI Taxonomy" id="1300165"/>
    <lineage>
        <taxon>Bacteria</taxon>
        <taxon>Pseudomonadati</taxon>
        <taxon>Pseudomonadota</taxon>
        <taxon>Gammaproteobacteria</taxon>
        <taxon>Enterobacterales</taxon>
        <taxon>Enterobacteriaceae</taxon>
        <taxon>Kosakonia</taxon>
    </lineage>
</organism>